<evidence type="ECO:0000256" key="7">
    <source>
        <dbReference type="RuleBase" id="RU004474"/>
    </source>
</evidence>
<dbReference type="Gene3D" id="3.40.430.10">
    <property type="entry name" value="Dihydrofolate Reductase, subunit A"/>
    <property type="match status" value="1"/>
</dbReference>
<keyword evidence="11" id="KW-1185">Reference proteome</keyword>
<proteinExistence type="inferred from homology"/>
<comment type="pathway">
    <text evidence="1">Cofactor biosynthesis; tetrahydrofolate biosynthesis; 5,6,7,8-tetrahydrofolate from 7,8-dihydrofolate: step 1/1.</text>
</comment>
<organism evidence="10 11">
    <name type="scientific">Parachaetomium inaequale</name>
    <dbReference type="NCBI Taxonomy" id="2588326"/>
    <lineage>
        <taxon>Eukaryota</taxon>
        <taxon>Fungi</taxon>
        <taxon>Dikarya</taxon>
        <taxon>Ascomycota</taxon>
        <taxon>Pezizomycotina</taxon>
        <taxon>Sordariomycetes</taxon>
        <taxon>Sordariomycetidae</taxon>
        <taxon>Sordariales</taxon>
        <taxon>Chaetomiaceae</taxon>
        <taxon>Parachaetomium</taxon>
    </lineage>
</organism>
<keyword evidence="5" id="KW-0521">NADP</keyword>
<dbReference type="GO" id="GO:0046452">
    <property type="term" value="P:dihydrofolate metabolic process"/>
    <property type="evidence" value="ECO:0007669"/>
    <property type="project" value="TreeGrafter"/>
</dbReference>
<dbReference type="PANTHER" id="PTHR48069:SF3">
    <property type="entry name" value="DIHYDROFOLATE REDUCTASE"/>
    <property type="match status" value="1"/>
</dbReference>
<accession>A0AAN6PQ51</accession>
<dbReference type="CDD" id="cd00209">
    <property type="entry name" value="DHFR"/>
    <property type="match status" value="1"/>
</dbReference>
<feature type="compositionally biased region" description="Low complexity" evidence="8">
    <location>
        <begin position="50"/>
        <end position="66"/>
    </location>
</feature>
<evidence type="ECO:0000313" key="11">
    <source>
        <dbReference type="Proteomes" id="UP001303115"/>
    </source>
</evidence>
<feature type="region of interest" description="Disordered" evidence="8">
    <location>
        <begin position="99"/>
        <end position="124"/>
    </location>
</feature>
<evidence type="ECO:0000256" key="4">
    <source>
        <dbReference type="ARBA" id="ARBA00022563"/>
    </source>
</evidence>
<dbReference type="InterPro" id="IPR012259">
    <property type="entry name" value="DHFR"/>
</dbReference>
<feature type="region of interest" description="Disordered" evidence="8">
    <location>
        <begin position="46"/>
        <end position="66"/>
    </location>
</feature>
<dbReference type="PROSITE" id="PS00075">
    <property type="entry name" value="DHFR_1"/>
    <property type="match status" value="1"/>
</dbReference>
<dbReference type="PROSITE" id="PS51330">
    <property type="entry name" value="DHFR_2"/>
    <property type="match status" value="1"/>
</dbReference>
<keyword evidence="4" id="KW-0554">One-carbon metabolism</keyword>
<name>A0AAN6PQ51_9PEZI</name>
<evidence type="ECO:0000256" key="8">
    <source>
        <dbReference type="SAM" id="MobiDB-lite"/>
    </source>
</evidence>
<comment type="similarity">
    <text evidence="7">Belongs to the dihydrofolate reductase family.</text>
</comment>
<evidence type="ECO:0000256" key="2">
    <source>
        <dbReference type="ARBA" id="ARBA00012856"/>
    </source>
</evidence>
<keyword evidence="6" id="KW-0560">Oxidoreductase</keyword>
<dbReference type="EC" id="1.5.1.3" evidence="2"/>
<evidence type="ECO:0000256" key="5">
    <source>
        <dbReference type="ARBA" id="ARBA00022857"/>
    </source>
</evidence>
<feature type="compositionally biased region" description="Low complexity" evidence="8">
    <location>
        <begin position="100"/>
        <end position="113"/>
    </location>
</feature>
<dbReference type="InterPro" id="IPR001796">
    <property type="entry name" value="DHFR_dom"/>
</dbReference>
<dbReference type="GO" id="GO:0004146">
    <property type="term" value="F:dihydrofolate reductase activity"/>
    <property type="evidence" value="ECO:0007669"/>
    <property type="project" value="UniProtKB-EC"/>
</dbReference>
<evidence type="ECO:0000256" key="1">
    <source>
        <dbReference type="ARBA" id="ARBA00004903"/>
    </source>
</evidence>
<dbReference type="GO" id="GO:0006730">
    <property type="term" value="P:one-carbon metabolic process"/>
    <property type="evidence" value="ECO:0007669"/>
    <property type="project" value="UniProtKB-KW"/>
</dbReference>
<dbReference type="Proteomes" id="UP001303115">
    <property type="component" value="Unassembled WGS sequence"/>
</dbReference>
<evidence type="ECO:0000256" key="6">
    <source>
        <dbReference type="ARBA" id="ARBA00023002"/>
    </source>
</evidence>
<dbReference type="GO" id="GO:0046654">
    <property type="term" value="P:tetrahydrofolate biosynthetic process"/>
    <property type="evidence" value="ECO:0007669"/>
    <property type="project" value="InterPro"/>
</dbReference>
<dbReference type="InterPro" id="IPR024072">
    <property type="entry name" value="DHFR-like_dom_sf"/>
</dbReference>
<reference evidence="11" key="1">
    <citation type="journal article" date="2023" name="Mol. Phylogenet. Evol.">
        <title>Genome-scale phylogeny and comparative genomics of the fungal order Sordariales.</title>
        <authorList>
            <person name="Hensen N."/>
            <person name="Bonometti L."/>
            <person name="Westerberg I."/>
            <person name="Brannstrom I.O."/>
            <person name="Guillou S."/>
            <person name="Cros-Aarteil S."/>
            <person name="Calhoun S."/>
            <person name="Haridas S."/>
            <person name="Kuo A."/>
            <person name="Mondo S."/>
            <person name="Pangilinan J."/>
            <person name="Riley R."/>
            <person name="LaButti K."/>
            <person name="Andreopoulos B."/>
            <person name="Lipzen A."/>
            <person name="Chen C."/>
            <person name="Yan M."/>
            <person name="Daum C."/>
            <person name="Ng V."/>
            <person name="Clum A."/>
            <person name="Steindorff A."/>
            <person name="Ohm R.A."/>
            <person name="Martin F."/>
            <person name="Silar P."/>
            <person name="Natvig D.O."/>
            <person name="Lalanne C."/>
            <person name="Gautier V."/>
            <person name="Ament-Velasquez S.L."/>
            <person name="Kruys A."/>
            <person name="Hutchinson M.I."/>
            <person name="Powell A.J."/>
            <person name="Barry K."/>
            <person name="Miller A.N."/>
            <person name="Grigoriev I.V."/>
            <person name="Debuchy R."/>
            <person name="Gladieux P."/>
            <person name="Hiltunen Thoren M."/>
            <person name="Johannesson H."/>
        </authorList>
    </citation>
    <scope>NUCLEOTIDE SEQUENCE [LARGE SCALE GENOMIC DNA]</scope>
    <source>
        <strain evidence="11">CBS 284.82</strain>
    </source>
</reference>
<dbReference type="Pfam" id="PF00186">
    <property type="entry name" value="DHFR_1"/>
    <property type="match status" value="1"/>
</dbReference>
<comment type="caution">
    <text evidence="10">The sequence shown here is derived from an EMBL/GenBank/DDBJ whole genome shotgun (WGS) entry which is preliminary data.</text>
</comment>
<feature type="domain" description="DHFR" evidence="9">
    <location>
        <begin position="6"/>
        <end position="234"/>
    </location>
</feature>
<dbReference type="SUPFAM" id="SSF53597">
    <property type="entry name" value="Dihydrofolate reductase-like"/>
    <property type="match status" value="1"/>
</dbReference>
<dbReference type="AlphaFoldDB" id="A0AAN6PQ51"/>
<dbReference type="InterPro" id="IPR017925">
    <property type="entry name" value="DHFR_CS"/>
</dbReference>
<dbReference type="GO" id="GO:0046655">
    <property type="term" value="P:folic acid metabolic process"/>
    <property type="evidence" value="ECO:0007669"/>
    <property type="project" value="TreeGrafter"/>
</dbReference>
<dbReference type="GO" id="GO:0050661">
    <property type="term" value="F:NADP binding"/>
    <property type="evidence" value="ECO:0007669"/>
    <property type="project" value="InterPro"/>
</dbReference>
<protein>
    <recommendedName>
        <fullName evidence="3">Dihydrofolate reductase</fullName>
        <ecNumber evidence="2">1.5.1.3</ecNumber>
    </recommendedName>
</protein>
<dbReference type="GO" id="GO:0005739">
    <property type="term" value="C:mitochondrion"/>
    <property type="evidence" value="ECO:0007669"/>
    <property type="project" value="TreeGrafter"/>
</dbReference>
<dbReference type="PRINTS" id="PR00070">
    <property type="entry name" value="DHFR"/>
</dbReference>
<dbReference type="EMBL" id="MU854330">
    <property type="protein sequence ID" value="KAK4043229.1"/>
    <property type="molecule type" value="Genomic_DNA"/>
</dbReference>
<sequence length="236" mass="25645">MPPLPDLTLIVAATQQMGIGRNGTLPWTGLRKEMAYFARVTKRLPRASLPPSTTSTNSNPGSTVGGQLQNAVIMGRKTWESIPERFRPLPGRVNVVISRSASSSPSASSTTPAGGEGGDDGKGVVMAGSLEEALRYLGDKREGEQGVGRVFVIGGAQIYRAALGLREARRVLLTRVRSEFECDTFFPVKLDERDGETGWRQSGQAEMDAWVGEEVPRGVQAEAGTEYEFEMWERVD</sequence>
<gene>
    <name evidence="10" type="ORF">C8A01DRAFT_32718</name>
</gene>
<evidence type="ECO:0000256" key="3">
    <source>
        <dbReference type="ARBA" id="ARBA00018886"/>
    </source>
</evidence>
<evidence type="ECO:0000259" key="9">
    <source>
        <dbReference type="PROSITE" id="PS51330"/>
    </source>
</evidence>
<dbReference type="PANTHER" id="PTHR48069">
    <property type="entry name" value="DIHYDROFOLATE REDUCTASE"/>
    <property type="match status" value="1"/>
</dbReference>
<evidence type="ECO:0000313" key="10">
    <source>
        <dbReference type="EMBL" id="KAK4043229.1"/>
    </source>
</evidence>